<gene>
    <name evidence="1" type="ORF">PG999_011522</name>
</gene>
<protein>
    <submittedName>
        <fullName evidence="1">Uncharacterized protein</fullName>
    </submittedName>
</protein>
<evidence type="ECO:0000313" key="1">
    <source>
        <dbReference type="EMBL" id="KAK8101148.1"/>
    </source>
</evidence>
<dbReference type="AlphaFoldDB" id="A0AAW0QDE8"/>
<reference evidence="1 2" key="1">
    <citation type="submission" date="2023-01" db="EMBL/GenBank/DDBJ databases">
        <title>Analysis of 21 Apiospora genomes using comparative genomics revels a genus with tremendous synthesis potential of carbohydrate active enzymes and secondary metabolites.</title>
        <authorList>
            <person name="Sorensen T."/>
        </authorList>
    </citation>
    <scope>NUCLEOTIDE SEQUENCE [LARGE SCALE GENOMIC DNA]</scope>
    <source>
        <strain evidence="1 2">CBS 117206</strain>
    </source>
</reference>
<accession>A0AAW0QDE8</accession>
<organism evidence="1 2">
    <name type="scientific">Apiospora kogelbergensis</name>
    <dbReference type="NCBI Taxonomy" id="1337665"/>
    <lineage>
        <taxon>Eukaryota</taxon>
        <taxon>Fungi</taxon>
        <taxon>Dikarya</taxon>
        <taxon>Ascomycota</taxon>
        <taxon>Pezizomycotina</taxon>
        <taxon>Sordariomycetes</taxon>
        <taxon>Xylariomycetidae</taxon>
        <taxon>Amphisphaeriales</taxon>
        <taxon>Apiosporaceae</taxon>
        <taxon>Apiospora</taxon>
    </lineage>
</organism>
<comment type="caution">
    <text evidence="1">The sequence shown here is derived from an EMBL/GenBank/DDBJ whole genome shotgun (WGS) entry which is preliminary data.</text>
</comment>
<evidence type="ECO:0000313" key="2">
    <source>
        <dbReference type="Proteomes" id="UP001392437"/>
    </source>
</evidence>
<name>A0AAW0QDE8_9PEZI</name>
<dbReference type="Proteomes" id="UP001392437">
    <property type="component" value="Unassembled WGS sequence"/>
</dbReference>
<sequence>MITLVPCATSDFASIGGDLNNAGDMAIKDYTREQEGHEITLSSNRFNRFLLTDLLVLKIQAIASASSALPAPGSPKKAGRLMTVGQFMDKARRPAFQARPS</sequence>
<keyword evidence="2" id="KW-1185">Reference proteome</keyword>
<proteinExistence type="predicted"/>
<dbReference type="EMBL" id="JAQQWP010000009">
    <property type="protein sequence ID" value="KAK8101148.1"/>
    <property type="molecule type" value="Genomic_DNA"/>
</dbReference>